<protein>
    <submittedName>
        <fullName evidence="4">Uncharacterized protein</fullName>
    </submittedName>
</protein>
<keyword evidence="3" id="KW-0998">Cell outer membrane</keyword>
<dbReference type="EMBL" id="CP025612">
    <property type="protein sequence ID" value="AUN32672.1"/>
    <property type="molecule type" value="Genomic_DNA"/>
</dbReference>
<dbReference type="Proteomes" id="UP000234752">
    <property type="component" value="Chromosome eg_2"/>
</dbReference>
<evidence type="ECO:0000256" key="1">
    <source>
        <dbReference type="ARBA" id="ARBA00004442"/>
    </source>
</evidence>
<keyword evidence="2" id="KW-0472">Membrane</keyword>
<keyword evidence="5" id="KW-1185">Reference proteome</keyword>
<proteinExistence type="predicted"/>
<reference evidence="4 5" key="1">
    <citation type="submission" date="2017-12" db="EMBL/GenBank/DDBJ databases">
        <title>Genomes of bacteria within cyanobacterial aggregates.</title>
        <authorList>
            <person name="Cai H."/>
        </authorList>
    </citation>
    <scope>NUCLEOTIDE SEQUENCE [LARGE SCALE GENOMIC DNA]</scope>
    <source>
        <strain evidence="4 5">TH16</strain>
    </source>
</reference>
<comment type="subcellular location">
    <subcellularLocation>
        <location evidence="1">Cell outer membrane</location>
    </subcellularLocation>
</comment>
<evidence type="ECO:0000256" key="2">
    <source>
        <dbReference type="ARBA" id="ARBA00023136"/>
    </source>
</evidence>
<accession>A0A2K9NHV5</accession>
<organism evidence="4 5">
    <name type="scientific">Niveispirillum cyanobacteriorum</name>
    <dbReference type="NCBI Taxonomy" id="1612173"/>
    <lineage>
        <taxon>Bacteria</taxon>
        <taxon>Pseudomonadati</taxon>
        <taxon>Pseudomonadota</taxon>
        <taxon>Alphaproteobacteria</taxon>
        <taxon>Rhodospirillales</taxon>
        <taxon>Azospirillaceae</taxon>
        <taxon>Niveispirillum</taxon>
    </lineage>
</organism>
<sequence length="150" mass="15899">MGIEGAVVDGVTARAQLGLLRTRITHYPGSGLKGNNLLSAPDVTAGGSVEWRRGDLTALGALTYTGAHFTDVNNRPRGRTDDLIIADIQASYDLGRFRLFGSLKNLFDSRAAIARYPGVVPAGGSGSEPDYDSSVLVQPRTFMAGVKVTF</sequence>
<evidence type="ECO:0000313" key="5">
    <source>
        <dbReference type="Proteomes" id="UP000234752"/>
    </source>
</evidence>
<dbReference type="Gene3D" id="2.40.170.20">
    <property type="entry name" value="TonB-dependent receptor, beta-barrel domain"/>
    <property type="match status" value="1"/>
</dbReference>
<gene>
    <name evidence="4" type="ORF">C0V82_20350</name>
</gene>
<evidence type="ECO:0000256" key="3">
    <source>
        <dbReference type="ARBA" id="ARBA00023237"/>
    </source>
</evidence>
<evidence type="ECO:0000313" key="4">
    <source>
        <dbReference type="EMBL" id="AUN32672.1"/>
    </source>
</evidence>
<name>A0A2K9NHV5_9PROT</name>
<dbReference type="AlphaFoldDB" id="A0A2K9NHV5"/>
<dbReference type="SUPFAM" id="SSF56935">
    <property type="entry name" value="Porins"/>
    <property type="match status" value="1"/>
</dbReference>
<dbReference type="KEGG" id="ncb:C0V82_20350"/>
<dbReference type="GO" id="GO:0009279">
    <property type="term" value="C:cell outer membrane"/>
    <property type="evidence" value="ECO:0007669"/>
    <property type="project" value="UniProtKB-SubCell"/>
</dbReference>
<dbReference type="InterPro" id="IPR036942">
    <property type="entry name" value="Beta-barrel_TonB_sf"/>
</dbReference>